<keyword evidence="1" id="KW-0175">Coiled coil</keyword>
<gene>
    <name evidence="2" type="ORF">QT716_15960</name>
</gene>
<dbReference type="Proteomes" id="UP001280629">
    <property type="component" value="Unassembled WGS sequence"/>
</dbReference>
<comment type="caution">
    <text evidence="2">The sequence shown here is derived from an EMBL/GenBank/DDBJ whole genome shotgun (WGS) entry which is preliminary data.</text>
</comment>
<dbReference type="RefSeq" id="WP_317937185.1">
    <property type="nucleotide sequence ID" value="NZ_JAUBDH010000017.1"/>
</dbReference>
<organism evidence="2 3">
    <name type="scientific">Sporosarcina aquimarina</name>
    <dbReference type="NCBI Taxonomy" id="114975"/>
    <lineage>
        <taxon>Bacteria</taxon>
        <taxon>Bacillati</taxon>
        <taxon>Bacillota</taxon>
        <taxon>Bacilli</taxon>
        <taxon>Bacillales</taxon>
        <taxon>Caryophanaceae</taxon>
        <taxon>Sporosarcina</taxon>
    </lineage>
</organism>
<evidence type="ECO:0000256" key="1">
    <source>
        <dbReference type="SAM" id="Coils"/>
    </source>
</evidence>
<evidence type="ECO:0000313" key="3">
    <source>
        <dbReference type="Proteomes" id="UP001280629"/>
    </source>
</evidence>
<dbReference type="GO" id="GO:0003677">
    <property type="term" value="F:DNA binding"/>
    <property type="evidence" value="ECO:0007669"/>
    <property type="project" value="UniProtKB-KW"/>
</dbReference>
<proteinExistence type="predicted"/>
<name>A0ABU4G5A0_9BACL</name>
<keyword evidence="2" id="KW-0238">DNA-binding</keyword>
<reference evidence="2 3" key="1">
    <citation type="submission" date="2023-06" db="EMBL/GenBank/DDBJ databases">
        <title>Sporosarcina sp. nov., isolated from Korean traditional fermented seafood 'Jeotgal'.</title>
        <authorList>
            <person name="Yang A.-I."/>
            <person name="Shin N.-R."/>
        </authorList>
    </citation>
    <scope>NUCLEOTIDE SEQUENCE [LARGE SCALE GENOMIC DNA]</scope>
    <source>
        <strain evidence="2 3">KCTC3840</strain>
    </source>
</reference>
<protein>
    <submittedName>
        <fullName evidence="2">DNA-binding protein</fullName>
    </submittedName>
</protein>
<accession>A0ABU4G5A0</accession>
<keyword evidence="3" id="KW-1185">Reference proteome</keyword>
<evidence type="ECO:0000313" key="2">
    <source>
        <dbReference type="EMBL" id="MDW0111518.1"/>
    </source>
</evidence>
<feature type="coiled-coil region" evidence="1">
    <location>
        <begin position="119"/>
        <end position="158"/>
    </location>
</feature>
<dbReference type="EMBL" id="JAUBDH010000017">
    <property type="protein sequence ID" value="MDW0111518.1"/>
    <property type="molecule type" value="Genomic_DNA"/>
</dbReference>
<dbReference type="Gene3D" id="1.10.1660.10">
    <property type="match status" value="1"/>
</dbReference>
<sequence length="177" mass="21145">MENEFGYFSKDVAIELEITTSTLRRWSIELEKQGYSFQRNEKEQRIYYERDFKAFRELKKLLANSVPFADSINAVATRNFENENAQKMPSVYSETMRLSKREIENIVKKAIEDEREILLDALEKRMSDTIEMRDRLLTQQLRAAIDESQKQLAAASQTEEKKSWWKRLFKKKEVHHQ</sequence>